<sequence length="1087" mass="125032">VWCELTTFLQLPGYLSTTRKPQHLFGPSSNEFTRHTNHHKAETMSTEDYPEFVELITKQQNSYEKIKTLQTNYKKDAVSRKTIDYLNKRIEALQSLWDEFRSNHEILKKYESAQRDHDYFRQDIFIITRSMFDETMQSMNQLRTKLINEPGFSGLLKPKILETPGTPQFDTTGVHQQIGDETDQYLSTLLRNQMCNFNALKRAVSKINLGDMTEKWQLQDQVNILRSKWESIDKIHWELSYLLQGNDKDYEAKFDHWEQRLIFTSYIETLLNQASIEKPNSTNMKKLYDTTKECLNGLENIDVNIPVWGPLIVYLLSSKLDDVTYGDYIKTMKHSRELPDLEEFMEFLELQFITLETSRNKKNGGKQNYSSNNQHKNYNYNKSTNFKDAEKCTKTFHAMLRKCPLCKNEHKLMQCPTFMDMDVATRNKTTRNLNLCKNCLFSHGGSKCNSTKKCRTCNYRHHSLLHDDNLKGQQSTPTTSTAAERTSNHINGEQEILLTTIQLRVKNKEGDYVILRALLDQGSQVSLVTENAAQRLNLPRNKMNAAVTGIGTIMGKSKGMIKLECNRKGVNSLLMMLLIAFTTLSSGRAAPLQHFKITPLTENQPVYFDPVGNMQLIHDEWKLLVYYNLTTFWQSTTRVEEFVNHLGQLCDTMPNEPCHSTLQQLKFEMNQLKEFQIMKTMNDVNAGALTASLLISVLRRNQEMLLSALTDIYRGHLDMKLFPPEQLSQQLNYIAGIIPKRLTLPIKDTNNSNIKNIYKIIYVKARLTEQYLLFELHIPLLSDDEYTLYRNIAIPRWETAAQCQVIQTATQYIGVNFVKSTYIQMEEVDLQQCTTMSADNHICHASTTINNLHGATASCEAKILNQNVNNVTCDWVSQQCADQWIKLQRPNIWLYNCINECTIRIVCENRITTTSVTKAGLLALGQDCILQHKDNTIYSHNVFSSSTNIRINLEVPTIDSPNDMWSTLRNTKIVLPKLNLLDDHKLLDDQITAQKGRESLPDGLSVHDIGNYAISSVLVGGIVAAIIVWRIRRYLQARKQSATVANKAQERTEDIELKEMPAYAKLRGGRSENNRSQLPAIGTRFKL</sequence>
<feature type="region of interest" description="Disordered" evidence="1">
    <location>
        <begin position="361"/>
        <end position="380"/>
    </location>
</feature>
<dbReference type="PROSITE" id="PS50175">
    <property type="entry name" value="ASP_PROT_RETROV"/>
    <property type="match status" value="1"/>
</dbReference>
<dbReference type="PANTHER" id="PTHR47331:SF1">
    <property type="entry name" value="GAG-LIKE PROTEIN"/>
    <property type="match status" value="1"/>
</dbReference>
<keyword evidence="2" id="KW-0812">Transmembrane</keyword>
<protein>
    <recommendedName>
        <fullName evidence="3">Peptidase A2 domain-containing protein</fullName>
    </recommendedName>
</protein>
<dbReference type="PANTHER" id="PTHR47331">
    <property type="entry name" value="PHD-TYPE DOMAIN-CONTAINING PROTEIN"/>
    <property type="match status" value="1"/>
</dbReference>
<evidence type="ECO:0000259" key="3">
    <source>
        <dbReference type="PROSITE" id="PS50175"/>
    </source>
</evidence>
<dbReference type="GO" id="GO:0004190">
    <property type="term" value="F:aspartic-type endopeptidase activity"/>
    <property type="evidence" value="ECO:0007669"/>
    <property type="project" value="InterPro"/>
</dbReference>
<evidence type="ECO:0000256" key="2">
    <source>
        <dbReference type="SAM" id="Phobius"/>
    </source>
</evidence>
<name>A0A835L7K2_SPOEX</name>
<reference evidence="4" key="1">
    <citation type="submission" date="2020-08" db="EMBL/GenBank/DDBJ databases">
        <title>Spodoptera exigua strain:BAW_Kor-Di-RS1 Genome sequencing and assembly.</title>
        <authorList>
            <person name="Kim J."/>
            <person name="Nam H.Y."/>
            <person name="Kwon M."/>
            <person name="Choi J.H."/>
            <person name="Cho S.R."/>
            <person name="Kim G.-H."/>
        </authorList>
    </citation>
    <scope>NUCLEOTIDE SEQUENCE</scope>
    <source>
        <strain evidence="4">BAW_Kor-Di-RS1</strain>
        <tissue evidence="4">Whole-body</tissue>
    </source>
</reference>
<evidence type="ECO:0000313" key="4">
    <source>
        <dbReference type="EMBL" id="KAF9422449.1"/>
    </source>
</evidence>
<dbReference type="GO" id="GO:0006508">
    <property type="term" value="P:proteolysis"/>
    <property type="evidence" value="ECO:0007669"/>
    <property type="project" value="InterPro"/>
</dbReference>
<feature type="non-terminal residue" evidence="4">
    <location>
        <position position="1"/>
    </location>
</feature>
<feature type="domain" description="Peptidase A2" evidence="3">
    <location>
        <begin position="515"/>
        <end position="551"/>
    </location>
</feature>
<dbReference type="InterPro" id="IPR022048">
    <property type="entry name" value="Envelope_fusion-like"/>
</dbReference>
<proteinExistence type="predicted"/>
<accession>A0A835L7K2</accession>
<evidence type="ECO:0000313" key="5">
    <source>
        <dbReference type="Proteomes" id="UP000648187"/>
    </source>
</evidence>
<keyword evidence="2" id="KW-0472">Membrane</keyword>
<feature type="compositionally biased region" description="Polar residues" evidence="1">
    <location>
        <begin position="365"/>
        <end position="380"/>
    </location>
</feature>
<feature type="transmembrane region" description="Helical" evidence="2">
    <location>
        <begin position="1009"/>
        <end position="1029"/>
    </location>
</feature>
<comment type="caution">
    <text evidence="4">The sequence shown here is derived from an EMBL/GenBank/DDBJ whole genome shotgun (WGS) entry which is preliminary data.</text>
</comment>
<dbReference type="InterPro" id="IPR001995">
    <property type="entry name" value="Peptidase_A2_cat"/>
</dbReference>
<dbReference type="Pfam" id="PF12259">
    <property type="entry name" value="Baculo_F"/>
    <property type="match status" value="1"/>
</dbReference>
<gene>
    <name evidence="4" type="ORF">HW555_001847</name>
</gene>
<keyword evidence="5" id="KW-1185">Reference proteome</keyword>
<evidence type="ECO:0000256" key="1">
    <source>
        <dbReference type="SAM" id="MobiDB-lite"/>
    </source>
</evidence>
<dbReference type="EMBL" id="JACKWZ010000016">
    <property type="protein sequence ID" value="KAF9422449.1"/>
    <property type="molecule type" value="Genomic_DNA"/>
</dbReference>
<dbReference type="Proteomes" id="UP000648187">
    <property type="component" value="Unassembled WGS sequence"/>
</dbReference>
<dbReference type="AlphaFoldDB" id="A0A835L7K2"/>
<keyword evidence="2" id="KW-1133">Transmembrane helix</keyword>
<organism evidence="4 5">
    <name type="scientific">Spodoptera exigua</name>
    <name type="common">Beet armyworm</name>
    <name type="synonym">Noctua fulgens</name>
    <dbReference type="NCBI Taxonomy" id="7107"/>
    <lineage>
        <taxon>Eukaryota</taxon>
        <taxon>Metazoa</taxon>
        <taxon>Ecdysozoa</taxon>
        <taxon>Arthropoda</taxon>
        <taxon>Hexapoda</taxon>
        <taxon>Insecta</taxon>
        <taxon>Pterygota</taxon>
        <taxon>Neoptera</taxon>
        <taxon>Endopterygota</taxon>
        <taxon>Lepidoptera</taxon>
        <taxon>Glossata</taxon>
        <taxon>Ditrysia</taxon>
        <taxon>Noctuoidea</taxon>
        <taxon>Noctuidae</taxon>
        <taxon>Amphipyrinae</taxon>
        <taxon>Spodoptera</taxon>
    </lineage>
</organism>